<sequence length="149" mass="16214">MKTRCYPKIDLIGTVIAIIFLFVFNGCSKSDDGTSDIAVNKVTIKSKTPNTPASLKFDEEVILIYDYEIADSNGGRIWVQPYTNGSISPKYSYTSSPLLTGKGTRTVMISITSGDNAVVVDQLMVKIASADGKTTISESFETVNYTFSN</sequence>
<dbReference type="RefSeq" id="WP_072860030.1">
    <property type="nucleotide sequence ID" value="NZ_FQUX01000001.1"/>
</dbReference>
<reference evidence="2" key="1">
    <citation type="submission" date="2016-11" db="EMBL/GenBank/DDBJ databases">
        <authorList>
            <person name="Varghese N."/>
            <person name="Submissions S."/>
        </authorList>
    </citation>
    <scope>NUCLEOTIDE SEQUENCE [LARGE SCALE GENOMIC DNA]</scope>
    <source>
        <strain evidence="2">DSM 17539</strain>
    </source>
</reference>
<dbReference type="OrthoDB" id="1439264at2"/>
<keyword evidence="2" id="KW-1185">Reference proteome</keyword>
<organism evidence="1 2">
    <name type="scientific">Arenibacter palladensis</name>
    <dbReference type="NCBI Taxonomy" id="237373"/>
    <lineage>
        <taxon>Bacteria</taxon>
        <taxon>Pseudomonadati</taxon>
        <taxon>Bacteroidota</taxon>
        <taxon>Flavobacteriia</taxon>
        <taxon>Flavobacteriales</taxon>
        <taxon>Flavobacteriaceae</taxon>
        <taxon>Arenibacter</taxon>
    </lineage>
</organism>
<evidence type="ECO:0000313" key="1">
    <source>
        <dbReference type="EMBL" id="SHE47643.1"/>
    </source>
</evidence>
<dbReference type="Proteomes" id="UP000184406">
    <property type="component" value="Unassembled WGS sequence"/>
</dbReference>
<dbReference type="AlphaFoldDB" id="A0A1M4TT77"/>
<evidence type="ECO:0000313" key="2">
    <source>
        <dbReference type="Proteomes" id="UP000184406"/>
    </source>
</evidence>
<protein>
    <submittedName>
        <fullName evidence="1">Uncharacterized protein</fullName>
    </submittedName>
</protein>
<dbReference type="EMBL" id="FQUX01000001">
    <property type="protein sequence ID" value="SHE47643.1"/>
    <property type="molecule type" value="Genomic_DNA"/>
</dbReference>
<gene>
    <name evidence="1" type="ORF">SAMN03080594_101368</name>
</gene>
<proteinExistence type="predicted"/>
<name>A0A1M4TT77_9FLAO</name>
<accession>A0A1M4TT77</accession>